<evidence type="ECO:0000313" key="7">
    <source>
        <dbReference type="Proteomes" id="UP000728032"/>
    </source>
</evidence>
<dbReference type="OrthoDB" id="45007at2759"/>
<comment type="similarity">
    <text evidence="4">Belongs to the metallophosphoesterase superfamily. Purple acid phosphatase family.</text>
</comment>
<keyword evidence="7" id="KW-1185">Reference proteome</keyword>
<dbReference type="GO" id="GO:0046872">
    <property type="term" value="F:metal ion binding"/>
    <property type="evidence" value="ECO:0007669"/>
    <property type="project" value="InterPro"/>
</dbReference>
<dbReference type="SUPFAM" id="SSF56300">
    <property type="entry name" value="Metallo-dependent phosphatases"/>
    <property type="match status" value="1"/>
</dbReference>
<keyword evidence="1" id="KW-0732">Signal</keyword>
<comment type="catalytic activity">
    <reaction evidence="4">
        <text>a phosphate monoester + H2O = an alcohol + phosphate</text>
        <dbReference type="Rhea" id="RHEA:15017"/>
        <dbReference type="ChEBI" id="CHEBI:15377"/>
        <dbReference type="ChEBI" id="CHEBI:30879"/>
        <dbReference type="ChEBI" id="CHEBI:43474"/>
        <dbReference type="ChEBI" id="CHEBI:67140"/>
        <dbReference type="EC" id="3.1.3.2"/>
    </reaction>
</comment>
<sequence length="530" mass="61454">MVKSKRPNSHIQNDFNDDIYNHNKPQLWIGPKRVPFGGLKDFQYRSGCGIKDYNRWHKGQPNDHDNNEDCVYMVIDDYKFLGQWDDYPCDTEMYYICQFVLDLRPPCNQTNYNLFGYNETIGERYRPLSTNTVPPKNITDSTQMVITWTTFNATNASTVEFGTKSLSQSMTGFSTQFTDGGNEKRILYIHRVVLTRLTPGTAYIYHCGSTDGWSPMFRFTAMRNDSDWSPRIAIFGDLGNENAQSIPRLQEEVQRGLYDTVFHIGDFAYDMDSDNARVGDEFMRQIESIAAYVPYQVCPGNHEYKYGSGLMNNHYYSLNIGPAHVISFSTEFYYFLQYGWKQLLYQYYWLINDLKEANKPENRALRPWIITLGHRPMYCSTDDRDDCTHKQSIIRKGLPIVHTLGLEDLFYESGVDLEVWAHEHVYERMWPLYNLTVRNGSQSHPYTNPTAPVHIITGSAGCNERHDSFVKNPPEWSAVRISDYGYTRLHIINASHLSLEQVSDDQNGKIVDKIMLIKDSHGIRHKKDSC</sequence>
<dbReference type="CDD" id="cd00839">
    <property type="entry name" value="MPP_PAPs"/>
    <property type="match status" value="1"/>
</dbReference>
<accession>A0A7R9M5W5</accession>
<dbReference type="InterPro" id="IPR001304">
    <property type="entry name" value="C-type_lectin-like"/>
</dbReference>
<dbReference type="InterPro" id="IPR018378">
    <property type="entry name" value="C-type_lectin_CS"/>
</dbReference>
<dbReference type="InterPro" id="IPR029052">
    <property type="entry name" value="Metallo-depent_PP-like"/>
</dbReference>
<dbReference type="Pfam" id="PF14008">
    <property type="entry name" value="Metallophos_C"/>
    <property type="match status" value="1"/>
</dbReference>
<proteinExistence type="inferred from homology"/>
<dbReference type="Pfam" id="PF00149">
    <property type="entry name" value="Metallophos"/>
    <property type="match status" value="1"/>
</dbReference>
<dbReference type="PANTHER" id="PTHR45867:SF3">
    <property type="entry name" value="ACID PHOSPHATASE TYPE 7"/>
    <property type="match status" value="1"/>
</dbReference>
<gene>
    <name evidence="6" type="ORF">ONB1V03_LOCUS10805</name>
</gene>
<dbReference type="PANTHER" id="PTHR45867">
    <property type="entry name" value="PURPLE ACID PHOSPHATASE"/>
    <property type="match status" value="1"/>
</dbReference>
<dbReference type="InterPro" id="IPR015914">
    <property type="entry name" value="PAPs_N"/>
</dbReference>
<dbReference type="PROSITE" id="PS50041">
    <property type="entry name" value="C_TYPE_LECTIN_2"/>
    <property type="match status" value="1"/>
</dbReference>
<protein>
    <recommendedName>
        <fullName evidence="4">Purple acid phosphatase</fullName>
        <ecNumber evidence="4">3.1.3.2</ecNumber>
    </recommendedName>
</protein>
<dbReference type="SUPFAM" id="SSF49363">
    <property type="entry name" value="Purple acid phosphatase, N-terminal domain"/>
    <property type="match status" value="1"/>
</dbReference>
<dbReference type="Proteomes" id="UP000728032">
    <property type="component" value="Unassembled WGS sequence"/>
</dbReference>
<dbReference type="Gene3D" id="3.60.21.10">
    <property type="match status" value="1"/>
</dbReference>
<dbReference type="InterPro" id="IPR016186">
    <property type="entry name" value="C-type_lectin-like/link_sf"/>
</dbReference>
<dbReference type="AlphaFoldDB" id="A0A7R9M5W5"/>
<evidence type="ECO:0000256" key="1">
    <source>
        <dbReference type="ARBA" id="ARBA00022729"/>
    </source>
</evidence>
<evidence type="ECO:0000256" key="3">
    <source>
        <dbReference type="ARBA" id="ARBA00023180"/>
    </source>
</evidence>
<dbReference type="InterPro" id="IPR004843">
    <property type="entry name" value="Calcineurin-like_PHP"/>
</dbReference>
<dbReference type="InterPro" id="IPR025733">
    <property type="entry name" value="PAPs_C"/>
</dbReference>
<keyword evidence="4" id="KW-0378">Hydrolase</keyword>
<dbReference type="InterPro" id="IPR016187">
    <property type="entry name" value="CTDL_fold"/>
</dbReference>
<dbReference type="SUPFAM" id="SSF56436">
    <property type="entry name" value="C-type lectin-like"/>
    <property type="match status" value="1"/>
</dbReference>
<keyword evidence="2" id="KW-1015">Disulfide bond</keyword>
<evidence type="ECO:0000259" key="5">
    <source>
        <dbReference type="PROSITE" id="PS50041"/>
    </source>
</evidence>
<dbReference type="InterPro" id="IPR008963">
    <property type="entry name" value="Purple_acid_Pase-like_N"/>
</dbReference>
<reference evidence="6" key="1">
    <citation type="submission" date="2020-11" db="EMBL/GenBank/DDBJ databases">
        <authorList>
            <person name="Tran Van P."/>
        </authorList>
    </citation>
    <scope>NUCLEOTIDE SEQUENCE</scope>
</reference>
<feature type="domain" description="C-type lectin" evidence="5">
    <location>
        <begin position="1"/>
        <end position="98"/>
    </location>
</feature>
<evidence type="ECO:0000313" key="6">
    <source>
        <dbReference type="EMBL" id="CAD7654155.1"/>
    </source>
</evidence>
<dbReference type="InterPro" id="IPR041792">
    <property type="entry name" value="MPP_PAP"/>
</dbReference>
<dbReference type="PROSITE" id="PS00615">
    <property type="entry name" value="C_TYPE_LECTIN_1"/>
    <property type="match status" value="1"/>
</dbReference>
<dbReference type="GO" id="GO:0003993">
    <property type="term" value="F:acid phosphatase activity"/>
    <property type="evidence" value="ECO:0007669"/>
    <property type="project" value="UniProtKB-EC"/>
</dbReference>
<dbReference type="Pfam" id="PF00059">
    <property type="entry name" value="Lectin_C"/>
    <property type="match status" value="1"/>
</dbReference>
<dbReference type="Gene3D" id="3.10.100.10">
    <property type="entry name" value="Mannose-Binding Protein A, subunit A"/>
    <property type="match status" value="1"/>
</dbReference>
<evidence type="ECO:0000256" key="4">
    <source>
        <dbReference type="RuleBase" id="RU361203"/>
    </source>
</evidence>
<dbReference type="Gene3D" id="2.60.40.380">
    <property type="entry name" value="Purple acid phosphatase-like, N-terminal"/>
    <property type="match status" value="1"/>
</dbReference>
<organism evidence="6">
    <name type="scientific">Oppiella nova</name>
    <dbReference type="NCBI Taxonomy" id="334625"/>
    <lineage>
        <taxon>Eukaryota</taxon>
        <taxon>Metazoa</taxon>
        <taxon>Ecdysozoa</taxon>
        <taxon>Arthropoda</taxon>
        <taxon>Chelicerata</taxon>
        <taxon>Arachnida</taxon>
        <taxon>Acari</taxon>
        <taxon>Acariformes</taxon>
        <taxon>Sarcoptiformes</taxon>
        <taxon>Oribatida</taxon>
        <taxon>Brachypylina</taxon>
        <taxon>Oppioidea</taxon>
        <taxon>Oppiidae</taxon>
        <taxon>Oppiella</taxon>
    </lineage>
</organism>
<dbReference type="EMBL" id="CAJPVJ010007590">
    <property type="protein sequence ID" value="CAG2171342.1"/>
    <property type="molecule type" value="Genomic_DNA"/>
</dbReference>
<evidence type="ECO:0000256" key="2">
    <source>
        <dbReference type="ARBA" id="ARBA00023157"/>
    </source>
</evidence>
<dbReference type="EMBL" id="OC922415">
    <property type="protein sequence ID" value="CAD7654155.1"/>
    <property type="molecule type" value="Genomic_DNA"/>
</dbReference>
<dbReference type="EC" id="3.1.3.2" evidence="4"/>
<name>A0A7R9M5W5_9ACAR</name>
<dbReference type="Pfam" id="PF16656">
    <property type="entry name" value="Pur_ac_phosph_N"/>
    <property type="match status" value="1"/>
</dbReference>
<keyword evidence="3" id="KW-0325">Glycoprotein</keyword>